<accession>A0A2H4UW78</accession>
<dbReference type="SUPFAM" id="SSF140860">
    <property type="entry name" value="Pseudo ankyrin repeat-like"/>
    <property type="match status" value="1"/>
</dbReference>
<evidence type="ECO:0000313" key="1">
    <source>
        <dbReference type="EMBL" id="ATZ81193.1"/>
    </source>
</evidence>
<dbReference type="EMBL" id="MF782455">
    <property type="protein sequence ID" value="ATZ81193.1"/>
    <property type="molecule type" value="Genomic_DNA"/>
</dbReference>
<name>A0A2H4UW78_9VIRU</name>
<dbReference type="Proteomes" id="UP000240325">
    <property type="component" value="Segment"/>
</dbReference>
<reference evidence="1" key="1">
    <citation type="journal article" date="2017" name="Elife">
        <title>The kinetoplastid-infecting Bodo saltans virus (BsV), a window into the most abundant giant viruses in the sea.</title>
        <authorList>
            <person name="Deeg C.M."/>
            <person name="Chow C.-E.T."/>
            <person name="Suttle C.A."/>
        </authorList>
    </citation>
    <scope>NUCLEOTIDE SEQUENCE</scope>
    <source>
        <strain evidence="1">NG1</strain>
    </source>
</reference>
<evidence type="ECO:0008006" key="3">
    <source>
        <dbReference type="Google" id="ProtNLM"/>
    </source>
</evidence>
<protein>
    <recommendedName>
        <fullName evidence="3">Ankyrin repeat domain-containing protein</fullName>
    </recommendedName>
</protein>
<keyword evidence="2" id="KW-1185">Reference proteome</keyword>
<gene>
    <name evidence="1" type="ORF">BMW23_1150</name>
</gene>
<evidence type="ECO:0000313" key="2">
    <source>
        <dbReference type="Proteomes" id="UP000240325"/>
    </source>
</evidence>
<sequence length="38" mass="4526">MKYAHENGCPWNSYTHIAAVKNERLECLKYIRENNCPE</sequence>
<organism evidence="1">
    <name type="scientific">Bodo saltans virus</name>
    <dbReference type="NCBI Taxonomy" id="2024608"/>
    <lineage>
        <taxon>Viruses</taxon>
        <taxon>Varidnaviria</taxon>
        <taxon>Bamfordvirae</taxon>
        <taxon>Nucleocytoviricota</taxon>
        <taxon>Megaviricetes</taxon>
        <taxon>Imitervirales</taxon>
        <taxon>Mimiviridae</taxon>
        <taxon>Klosneuvirinae</taxon>
        <taxon>Theiavirus</taxon>
        <taxon>Theiavirus salishense</taxon>
    </lineage>
</organism>
<proteinExistence type="predicted"/>